<proteinExistence type="predicted"/>
<dbReference type="STRING" id="1219058.AOA14_15005"/>
<evidence type="ECO:0000256" key="1">
    <source>
        <dbReference type="SAM" id="MobiDB-lite"/>
    </source>
</evidence>
<evidence type="ECO:0000313" key="3">
    <source>
        <dbReference type="EMBL" id="AMU95920.1"/>
    </source>
</evidence>
<dbReference type="InterPro" id="IPR018638">
    <property type="entry name" value="DUF2061_membrane"/>
</dbReference>
<dbReference type="RefSeq" id="WP_062902381.1">
    <property type="nucleotide sequence ID" value="NZ_CP013342.1"/>
</dbReference>
<dbReference type="EMBL" id="CP013342">
    <property type="protein sequence ID" value="AMU95920.1"/>
    <property type="molecule type" value="Genomic_DNA"/>
</dbReference>
<dbReference type="KEGG" id="ster:AOA14_15005"/>
<feature type="compositionally biased region" description="Basic and acidic residues" evidence="1">
    <location>
        <begin position="73"/>
        <end position="88"/>
    </location>
</feature>
<dbReference type="Pfam" id="PF09834">
    <property type="entry name" value="DUF2061"/>
    <property type="match status" value="1"/>
</dbReference>
<reference evidence="3 4" key="2">
    <citation type="journal article" date="2016" name="Genome Announc.">
        <title>Complete Genome Sequence of Sphingopyxis terrae Strain 203-1 (NBRC 111660), a Polyethylene Glycol Degrader.</title>
        <authorList>
            <person name="Ohtsubo Y."/>
            <person name="Nonoyama S."/>
            <person name="Nagata Y."/>
            <person name="Numata M."/>
            <person name="Tsuchikane K."/>
            <person name="Hosoyama A."/>
            <person name="Yamazoe A."/>
            <person name="Tsuda M."/>
            <person name="Fujita N."/>
            <person name="Kawai F."/>
        </authorList>
    </citation>
    <scope>NUCLEOTIDE SEQUENCE [LARGE SCALE GENOMIC DNA]</scope>
    <source>
        <strain evidence="3 4">203-1</strain>
    </source>
</reference>
<feature type="region of interest" description="Disordered" evidence="1">
    <location>
        <begin position="71"/>
        <end position="95"/>
    </location>
</feature>
<dbReference type="AlphaFoldDB" id="A0A142W1H4"/>
<dbReference type="Proteomes" id="UP000076234">
    <property type="component" value="Chromosome"/>
</dbReference>
<reference evidence="4" key="1">
    <citation type="submission" date="2015-11" db="EMBL/GenBank/DDBJ databases">
        <title>Complete genome sequence of a polyethylene glycol-degrading strain Sphingopyxis terrae strain 203-1 (NBRC 15098).</title>
        <authorList>
            <person name="Yoshiyuki O."/>
            <person name="Shouta N."/>
            <person name="Nagata Y."/>
            <person name="Numata M."/>
            <person name="Tsuchikane K."/>
            <person name="Hosoyama A."/>
            <person name="Yamazoe A."/>
            <person name="Tsuda M."/>
            <person name="Fujita N."/>
            <person name="Kawai F."/>
        </authorList>
    </citation>
    <scope>NUCLEOTIDE SEQUENCE [LARGE SCALE GENOMIC DNA]</scope>
    <source>
        <strain evidence="4">203-1</strain>
    </source>
</reference>
<evidence type="ECO:0000313" key="4">
    <source>
        <dbReference type="Proteomes" id="UP000076234"/>
    </source>
</evidence>
<name>A0A142W1H4_9SPHN</name>
<accession>A0A142W1H4</accession>
<gene>
    <name evidence="3" type="ORF">AOA14_15005</name>
</gene>
<evidence type="ECO:0000259" key="2">
    <source>
        <dbReference type="Pfam" id="PF09834"/>
    </source>
</evidence>
<sequence length="95" mass="10498">MLLFRGREAHSRSFAKAVSWRALGSIDTFILSYIFTANVKAAGAIASTEVLTKMLLYYVHERAWSRVTWGMDKTPRDTGTEGLDERGGEGSGTQP</sequence>
<protein>
    <recommendedName>
        <fullName evidence="2">DUF2061 domain-containing protein</fullName>
    </recommendedName>
</protein>
<organism evidence="3 4">
    <name type="scientific">Sphingopyxis terrae subsp. terrae NBRC 15098</name>
    <dbReference type="NCBI Taxonomy" id="1219058"/>
    <lineage>
        <taxon>Bacteria</taxon>
        <taxon>Pseudomonadati</taxon>
        <taxon>Pseudomonadota</taxon>
        <taxon>Alphaproteobacteria</taxon>
        <taxon>Sphingomonadales</taxon>
        <taxon>Sphingomonadaceae</taxon>
        <taxon>Sphingopyxis</taxon>
    </lineage>
</organism>
<feature type="domain" description="DUF2061" evidence="2">
    <location>
        <begin position="15"/>
        <end position="65"/>
    </location>
</feature>